<evidence type="ECO:0000313" key="3">
    <source>
        <dbReference type="EMBL" id="MBJ7610489.1"/>
    </source>
</evidence>
<dbReference type="EMBL" id="JAEKNN010000063">
    <property type="protein sequence ID" value="MBJ7610489.1"/>
    <property type="molecule type" value="Genomic_DNA"/>
</dbReference>
<sequence length="210" mass="22220">MADNITVFVRRGDPQCEALLRYLDQRNLTYTTKDVTADPSATAILFGRLGRVAVPALLIGERLIVGFDPVQLSRYLPRPESESQGVSFGAGVRSVTVDVARAHGLAAAFGVEVGSVREGSPAASAGIRAGDIITAIGAYTLTGGADQFRTAVSARRPGDTMTVSVWRDRVAMDAAVEFPREEAPPQDEVDPPVAPPVDEREGASELGDRG</sequence>
<dbReference type="AlphaFoldDB" id="A0A934KQ81"/>
<dbReference type="Gene3D" id="3.40.30.10">
    <property type="entry name" value="Glutaredoxin"/>
    <property type="match status" value="1"/>
</dbReference>
<dbReference type="InterPro" id="IPR036034">
    <property type="entry name" value="PDZ_sf"/>
</dbReference>
<name>A0A934KQ81_9BACT</name>
<gene>
    <name evidence="3" type="ORF">JF887_13820</name>
</gene>
<dbReference type="PROSITE" id="PS50106">
    <property type="entry name" value="PDZ"/>
    <property type="match status" value="1"/>
</dbReference>
<feature type="domain" description="PDZ" evidence="2">
    <location>
        <begin position="73"/>
        <end position="169"/>
    </location>
</feature>
<reference evidence="3 4" key="1">
    <citation type="submission" date="2020-10" db="EMBL/GenBank/DDBJ databases">
        <title>Ca. Dormibacterota MAGs.</title>
        <authorList>
            <person name="Montgomery K."/>
        </authorList>
    </citation>
    <scope>NUCLEOTIDE SEQUENCE [LARGE SCALE GENOMIC DNA]</scope>
    <source>
        <strain evidence="3">Mitchell_Peninsula_5</strain>
    </source>
</reference>
<dbReference type="PROSITE" id="PS51354">
    <property type="entry name" value="GLUTAREDOXIN_2"/>
    <property type="match status" value="1"/>
</dbReference>
<dbReference type="InterPro" id="IPR001478">
    <property type="entry name" value="PDZ"/>
</dbReference>
<accession>A0A934KQ81</accession>
<feature type="region of interest" description="Disordered" evidence="1">
    <location>
        <begin position="177"/>
        <end position="210"/>
    </location>
</feature>
<comment type="caution">
    <text evidence="3">The sequence shown here is derived from an EMBL/GenBank/DDBJ whole genome shotgun (WGS) entry which is preliminary data.</text>
</comment>
<dbReference type="CDD" id="cd02976">
    <property type="entry name" value="NrdH"/>
    <property type="match status" value="1"/>
</dbReference>
<evidence type="ECO:0000313" key="4">
    <source>
        <dbReference type="Proteomes" id="UP000614410"/>
    </source>
</evidence>
<dbReference type="Pfam" id="PF00462">
    <property type="entry name" value="Glutaredoxin"/>
    <property type="match status" value="1"/>
</dbReference>
<evidence type="ECO:0000259" key="2">
    <source>
        <dbReference type="PROSITE" id="PS50106"/>
    </source>
</evidence>
<evidence type="ECO:0000256" key="1">
    <source>
        <dbReference type="SAM" id="MobiDB-lite"/>
    </source>
</evidence>
<dbReference type="InterPro" id="IPR002109">
    <property type="entry name" value="Glutaredoxin"/>
</dbReference>
<protein>
    <submittedName>
        <fullName evidence="3">PDZ domain-containing protein</fullName>
    </submittedName>
</protein>
<dbReference type="SUPFAM" id="SSF52833">
    <property type="entry name" value="Thioredoxin-like"/>
    <property type="match status" value="1"/>
</dbReference>
<dbReference type="InterPro" id="IPR036249">
    <property type="entry name" value="Thioredoxin-like_sf"/>
</dbReference>
<dbReference type="Proteomes" id="UP000614410">
    <property type="component" value="Unassembled WGS sequence"/>
</dbReference>
<feature type="compositionally biased region" description="Basic and acidic residues" evidence="1">
    <location>
        <begin position="197"/>
        <end position="210"/>
    </location>
</feature>
<dbReference type="Gene3D" id="2.30.42.10">
    <property type="match status" value="1"/>
</dbReference>
<dbReference type="Pfam" id="PF13180">
    <property type="entry name" value="PDZ_2"/>
    <property type="match status" value="1"/>
</dbReference>
<dbReference type="SMART" id="SM00228">
    <property type="entry name" value="PDZ"/>
    <property type="match status" value="1"/>
</dbReference>
<organism evidence="3 4">
    <name type="scientific">Candidatus Amunia macphersoniae</name>
    <dbReference type="NCBI Taxonomy" id="3127014"/>
    <lineage>
        <taxon>Bacteria</taxon>
        <taxon>Bacillati</taxon>
        <taxon>Candidatus Dormiibacterota</taxon>
        <taxon>Candidatus Dormibacteria</taxon>
        <taxon>Candidatus Aeolococcales</taxon>
        <taxon>Candidatus Aeolococcaceae</taxon>
        <taxon>Candidatus Amunia</taxon>
    </lineage>
</organism>
<proteinExistence type="predicted"/>
<dbReference type="SUPFAM" id="SSF50156">
    <property type="entry name" value="PDZ domain-like"/>
    <property type="match status" value="1"/>
</dbReference>